<evidence type="ECO:0000256" key="13">
    <source>
        <dbReference type="SAM" id="Coils"/>
    </source>
</evidence>
<dbReference type="InterPro" id="IPR014001">
    <property type="entry name" value="Helicase_ATP-bd"/>
</dbReference>
<dbReference type="InterPro" id="IPR036670">
    <property type="entry name" value="SecA_X-link_sf"/>
</dbReference>
<dbReference type="PANTHER" id="PTHR30612">
    <property type="entry name" value="SECA INNER MEMBRANE COMPONENT OF SEC PROTEIN SECRETION SYSTEM"/>
    <property type="match status" value="1"/>
</dbReference>
<evidence type="ECO:0000259" key="14">
    <source>
        <dbReference type="PROSITE" id="PS51192"/>
    </source>
</evidence>
<feature type="non-terminal residue" evidence="17">
    <location>
        <position position="735"/>
    </location>
</feature>
<comment type="caution">
    <text evidence="17">The sequence shown here is derived from an EMBL/GenBank/DDBJ whole genome shotgun (WGS) entry which is preliminary data.</text>
</comment>
<accession>A0A1G1Y7Q0</accession>
<keyword evidence="9" id="KW-1278">Translocase</keyword>
<keyword evidence="4" id="KW-1003">Cell membrane</keyword>
<dbReference type="InterPro" id="IPR014018">
    <property type="entry name" value="SecA_motor_DEAD"/>
</dbReference>
<dbReference type="SUPFAM" id="SSF81886">
    <property type="entry name" value="Helical scaffold and wing domains of SecA"/>
    <property type="match status" value="1"/>
</dbReference>
<dbReference type="PROSITE" id="PS51196">
    <property type="entry name" value="SECA_MOTOR_DEAD"/>
    <property type="match status" value="1"/>
</dbReference>
<dbReference type="PROSITE" id="PS01312">
    <property type="entry name" value="SECA"/>
    <property type="match status" value="1"/>
</dbReference>
<evidence type="ECO:0000256" key="12">
    <source>
        <dbReference type="RuleBase" id="RU003874"/>
    </source>
</evidence>
<dbReference type="InterPro" id="IPR001650">
    <property type="entry name" value="Helicase_C-like"/>
</dbReference>
<dbReference type="Gene3D" id="1.10.3060.10">
    <property type="entry name" value="Helical scaffold and wing domains of SecA"/>
    <property type="match status" value="1"/>
</dbReference>
<dbReference type="Gene3D" id="3.40.50.300">
    <property type="entry name" value="P-loop containing nucleotide triphosphate hydrolases"/>
    <property type="match status" value="3"/>
</dbReference>
<dbReference type="InterPro" id="IPR044722">
    <property type="entry name" value="SecA_SF2_C"/>
</dbReference>
<feature type="coiled-coil region" evidence="13">
    <location>
        <begin position="19"/>
        <end position="46"/>
    </location>
</feature>
<dbReference type="PRINTS" id="PR00906">
    <property type="entry name" value="SECA"/>
</dbReference>
<sequence>MHFLDKFFGDQNKKFLKKLQPLVDQINQLENKFESFSNEQLKIQTQEFRNQLQQGKSLDDVLSEAFACVREAAKRTIGQRHYDVQMLAGIALHQGQIAEQKTGEGKTLSATLPLYLNALEGHSCHLVTVNDYLSRRDCGWMGPIYHALGLTTGVIIHEAAFLYDPSYTDEKVTDERLIHLRPITRRQAYEADITYGTNNEFGFDYLRDNMVQDLNQMVQRDLHYAIVDEVDSILIDEARTPLIISAPDMESTDKYYQFAKLVTQLKENEDYNVDEKMRAATLTEAGISKMEKWLGVDNIYTERGISEVHHIEQALRAHALFKRDRDYVVKDGEVIIVDEFTGRMMYGRRYSEGLHQAIEAQEGVEVQRESLTLATITFQNYFRMFKKLAGMTGTAATEAEEFAKIYNLDVTVIPTNKPMIRKDLPDRIYKNEEGKFRAVVREIKERSTKGQPVLVGTISIEKNELLGQLLAREGIEVQLLNAKNHEKEAQIIAQAGKVGAVTVATNMAGRGVDIKLGGDPVDPEEEKRVKEAGGLCIIGTERHESRRIDNQLRGRSGRQGDPGQTQFYVSLDDDIMRIFGSDRIKGLMETFKMPEDVPIENKLVSRSLEAAQKKVEGYHFDTRKHLVEYDDVINKHRETIYKKRKAILTQKDVKDQALSMIKDEISSVVNFHTASNDEKAWNIEEIYEVVNTIFPLPPNSRLKLDDITEEAGSDIEDKSSRGKLIGYLFKLAVQR</sequence>
<dbReference type="NCBIfam" id="NF009538">
    <property type="entry name" value="PRK12904.1"/>
    <property type="match status" value="1"/>
</dbReference>
<dbReference type="PROSITE" id="PS51192">
    <property type="entry name" value="HELICASE_ATP_BIND_1"/>
    <property type="match status" value="1"/>
</dbReference>
<evidence type="ECO:0000256" key="5">
    <source>
        <dbReference type="ARBA" id="ARBA00022490"/>
    </source>
</evidence>
<dbReference type="GO" id="GO:0031522">
    <property type="term" value="C:cell envelope Sec protein transport complex"/>
    <property type="evidence" value="ECO:0007669"/>
    <property type="project" value="TreeGrafter"/>
</dbReference>
<comment type="subcellular location">
    <subcellularLocation>
        <location evidence="1">Membrane</location>
        <topology evidence="1">Peripheral membrane protein</topology>
    </subcellularLocation>
</comment>
<keyword evidence="6 12" id="KW-0547">Nucleotide-binding</keyword>
<evidence type="ECO:0000256" key="6">
    <source>
        <dbReference type="ARBA" id="ARBA00022741"/>
    </source>
</evidence>
<dbReference type="InterPro" id="IPR036266">
    <property type="entry name" value="SecA_Wing/Scaffold_sf"/>
</dbReference>
<dbReference type="GO" id="GO:0043952">
    <property type="term" value="P:protein transport by the Sec complex"/>
    <property type="evidence" value="ECO:0007669"/>
    <property type="project" value="UniProtKB-ARBA"/>
</dbReference>
<dbReference type="CDD" id="cd18803">
    <property type="entry name" value="SF2_C_secA"/>
    <property type="match status" value="1"/>
</dbReference>
<evidence type="ECO:0000256" key="2">
    <source>
        <dbReference type="ARBA" id="ARBA00007650"/>
    </source>
</evidence>
<dbReference type="FunFam" id="3.40.50.300:FF:000113">
    <property type="entry name" value="Preprotein translocase subunit SecA"/>
    <property type="match status" value="1"/>
</dbReference>
<keyword evidence="7 12" id="KW-0067">ATP-binding</keyword>
<keyword evidence="8 12" id="KW-0653">Protein transport</keyword>
<protein>
    <recommendedName>
        <fullName evidence="12">Protein translocase subunit SecA</fullName>
    </recommendedName>
</protein>
<dbReference type="Gene3D" id="3.90.1440.10">
    <property type="entry name" value="SecA, preprotein cross-linking domain"/>
    <property type="match status" value="1"/>
</dbReference>
<dbReference type="SMART" id="SM00958">
    <property type="entry name" value="SecA_PP_bind"/>
    <property type="match status" value="1"/>
</dbReference>
<gene>
    <name evidence="17" type="ORF">A3J62_00195</name>
</gene>
<proteinExistence type="inferred from homology"/>
<dbReference type="Proteomes" id="UP000178747">
    <property type="component" value="Unassembled WGS sequence"/>
</dbReference>
<evidence type="ECO:0000256" key="8">
    <source>
        <dbReference type="ARBA" id="ARBA00022927"/>
    </source>
</evidence>
<evidence type="ECO:0000256" key="1">
    <source>
        <dbReference type="ARBA" id="ARBA00004170"/>
    </source>
</evidence>
<dbReference type="GO" id="GO:0005886">
    <property type="term" value="C:plasma membrane"/>
    <property type="evidence" value="ECO:0007669"/>
    <property type="project" value="TreeGrafter"/>
</dbReference>
<keyword evidence="11" id="KW-0472">Membrane</keyword>
<keyword evidence="3 12" id="KW-0813">Transport</keyword>
<dbReference type="SUPFAM" id="SSF52540">
    <property type="entry name" value="P-loop containing nucleoside triphosphate hydrolases"/>
    <property type="match status" value="2"/>
</dbReference>
<dbReference type="SMART" id="SM00957">
    <property type="entry name" value="SecA_DEAD"/>
    <property type="match status" value="1"/>
</dbReference>
<dbReference type="Pfam" id="PF07516">
    <property type="entry name" value="SecA_SW"/>
    <property type="match status" value="1"/>
</dbReference>
<evidence type="ECO:0000256" key="10">
    <source>
        <dbReference type="ARBA" id="ARBA00023010"/>
    </source>
</evidence>
<dbReference type="CDD" id="cd17928">
    <property type="entry name" value="DEXDc_SecA"/>
    <property type="match status" value="1"/>
</dbReference>
<dbReference type="InterPro" id="IPR011115">
    <property type="entry name" value="SecA_DEAD"/>
</dbReference>
<comment type="similarity">
    <text evidence="2 12">Belongs to the SecA family.</text>
</comment>
<dbReference type="GO" id="GO:0005524">
    <property type="term" value="F:ATP binding"/>
    <property type="evidence" value="ECO:0007669"/>
    <property type="project" value="UniProtKB-KW"/>
</dbReference>
<dbReference type="InterPro" id="IPR020937">
    <property type="entry name" value="SecA_CS"/>
</dbReference>
<dbReference type="PROSITE" id="PS51194">
    <property type="entry name" value="HELICASE_CTER"/>
    <property type="match status" value="1"/>
</dbReference>
<evidence type="ECO:0000313" key="17">
    <source>
        <dbReference type="EMBL" id="OGY47856.1"/>
    </source>
</evidence>
<evidence type="ECO:0000256" key="9">
    <source>
        <dbReference type="ARBA" id="ARBA00022967"/>
    </source>
</evidence>
<dbReference type="Pfam" id="PF21090">
    <property type="entry name" value="P-loop_SecA"/>
    <property type="match status" value="2"/>
</dbReference>
<dbReference type="HAMAP" id="MF_01382">
    <property type="entry name" value="SecA"/>
    <property type="match status" value="1"/>
</dbReference>
<reference evidence="17 18" key="1">
    <citation type="journal article" date="2016" name="Nat. Commun.">
        <title>Thousands of microbial genomes shed light on interconnected biogeochemical processes in an aquifer system.</title>
        <authorList>
            <person name="Anantharaman K."/>
            <person name="Brown C.T."/>
            <person name="Hug L.A."/>
            <person name="Sharon I."/>
            <person name="Castelle C.J."/>
            <person name="Probst A.J."/>
            <person name="Thomas B.C."/>
            <person name="Singh A."/>
            <person name="Wilkins M.J."/>
            <person name="Karaoz U."/>
            <person name="Brodie E.L."/>
            <person name="Williams K.H."/>
            <person name="Hubbard S.S."/>
            <person name="Banfield J.F."/>
        </authorList>
    </citation>
    <scope>NUCLEOTIDE SEQUENCE [LARGE SCALE GENOMIC DNA]</scope>
</reference>
<dbReference type="AlphaFoldDB" id="A0A1G1Y7Q0"/>
<dbReference type="SUPFAM" id="SSF81767">
    <property type="entry name" value="Pre-protein crosslinking domain of SecA"/>
    <property type="match status" value="1"/>
</dbReference>
<keyword evidence="5" id="KW-0963">Cytoplasm</keyword>
<dbReference type="Pfam" id="PF07517">
    <property type="entry name" value="SecA_DEAD"/>
    <property type="match status" value="1"/>
</dbReference>
<dbReference type="InterPro" id="IPR000185">
    <property type="entry name" value="SecA"/>
</dbReference>
<dbReference type="GO" id="GO:0017038">
    <property type="term" value="P:protein import"/>
    <property type="evidence" value="ECO:0007669"/>
    <property type="project" value="InterPro"/>
</dbReference>
<evidence type="ECO:0000256" key="4">
    <source>
        <dbReference type="ARBA" id="ARBA00022475"/>
    </source>
</evidence>
<dbReference type="InterPro" id="IPR011130">
    <property type="entry name" value="SecA_preprotein_X-link_dom"/>
</dbReference>
<feature type="domain" description="SecA family profile" evidence="16">
    <location>
        <begin position="1"/>
        <end position="600"/>
    </location>
</feature>
<evidence type="ECO:0000256" key="3">
    <source>
        <dbReference type="ARBA" id="ARBA00022448"/>
    </source>
</evidence>
<feature type="domain" description="Helicase C-terminal" evidence="15">
    <location>
        <begin position="435"/>
        <end position="626"/>
    </location>
</feature>
<keyword evidence="13" id="KW-0175">Coiled coil</keyword>
<evidence type="ECO:0000313" key="18">
    <source>
        <dbReference type="Proteomes" id="UP000178747"/>
    </source>
</evidence>
<evidence type="ECO:0000259" key="15">
    <source>
        <dbReference type="PROSITE" id="PS51194"/>
    </source>
</evidence>
<evidence type="ECO:0000256" key="11">
    <source>
        <dbReference type="ARBA" id="ARBA00023136"/>
    </source>
</evidence>
<evidence type="ECO:0000259" key="16">
    <source>
        <dbReference type="PROSITE" id="PS51196"/>
    </source>
</evidence>
<dbReference type="PANTHER" id="PTHR30612:SF0">
    <property type="entry name" value="CHLOROPLAST PROTEIN-TRANSPORTING ATPASE"/>
    <property type="match status" value="1"/>
</dbReference>
<dbReference type="InterPro" id="IPR027417">
    <property type="entry name" value="P-loop_NTPase"/>
</dbReference>
<organism evidence="17 18">
    <name type="scientific">Candidatus Buchananbacteria bacterium RIFCSPHIGHO2_02_FULL_38_8</name>
    <dbReference type="NCBI Taxonomy" id="1797538"/>
    <lineage>
        <taxon>Bacteria</taxon>
        <taxon>Candidatus Buchananiibacteriota</taxon>
    </lineage>
</organism>
<name>A0A1G1Y7Q0_9BACT</name>
<dbReference type="FunFam" id="3.90.1440.10:FF:000002">
    <property type="entry name" value="Protein translocase subunit SecA"/>
    <property type="match status" value="1"/>
</dbReference>
<dbReference type="Pfam" id="PF01043">
    <property type="entry name" value="SecA_PP_bind"/>
    <property type="match status" value="1"/>
</dbReference>
<feature type="domain" description="Helicase ATP-binding" evidence="14">
    <location>
        <begin position="87"/>
        <end position="266"/>
    </location>
</feature>
<dbReference type="GO" id="GO:0005829">
    <property type="term" value="C:cytosol"/>
    <property type="evidence" value="ECO:0007669"/>
    <property type="project" value="TreeGrafter"/>
</dbReference>
<dbReference type="NCBIfam" id="TIGR00963">
    <property type="entry name" value="secA"/>
    <property type="match status" value="1"/>
</dbReference>
<dbReference type="GO" id="GO:0006605">
    <property type="term" value="P:protein targeting"/>
    <property type="evidence" value="ECO:0007669"/>
    <property type="project" value="InterPro"/>
</dbReference>
<dbReference type="InterPro" id="IPR011116">
    <property type="entry name" value="SecA_Wing/Scaffold"/>
</dbReference>
<dbReference type="NCBIfam" id="NF006630">
    <property type="entry name" value="PRK09200.1"/>
    <property type="match status" value="1"/>
</dbReference>
<keyword evidence="10 12" id="KW-0811">Translocation</keyword>
<dbReference type="EMBL" id="MHIH01000012">
    <property type="protein sequence ID" value="OGY47856.1"/>
    <property type="molecule type" value="Genomic_DNA"/>
</dbReference>
<evidence type="ECO:0000256" key="7">
    <source>
        <dbReference type="ARBA" id="ARBA00022840"/>
    </source>
</evidence>
<dbReference type="GO" id="GO:0006886">
    <property type="term" value="P:intracellular protein transport"/>
    <property type="evidence" value="ECO:0007669"/>
    <property type="project" value="InterPro"/>
</dbReference>